<feature type="compositionally biased region" description="Polar residues" evidence="1">
    <location>
        <begin position="58"/>
        <end position="80"/>
    </location>
</feature>
<feature type="region of interest" description="Disordered" evidence="1">
    <location>
        <begin position="715"/>
        <end position="740"/>
    </location>
</feature>
<feature type="transmembrane region" description="Helical" evidence="2">
    <location>
        <begin position="899"/>
        <end position="920"/>
    </location>
</feature>
<feature type="region of interest" description="Disordered" evidence="1">
    <location>
        <begin position="428"/>
        <end position="542"/>
    </location>
</feature>
<dbReference type="OrthoDB" id="1924921at2759"/>
<evidence type="ECO:0000256" key="1">
    <source>
        <dbReference type="SAM" id="MobiDB-lite"/>
    </source>
</evidence>
<dbReference type="PANTHER" id="PTHR38937">
    <property type="entry name" value="MEMBRANE PROTEIN OF ER BODY-LIKE PROTEIN"/>
    <property type="match status" value="1"/>
</dbReference>
<dbReference type="EMBL" id="JAKOGI010001475">
    <property type="protein sequence ID" value="KAJ8425416.1"/>
    <property type="molecule type" value="Genomic_DNA"/>
</dbReference>
<feature type="compositionally biased region" description="Basic and acidic residues" evidence="1">
    <location>
        <begin position="601"/>
        <end position="612"/>
    </location>
</feature>
<accession>A0A9Q1GU35</accession>
<organism evidence="3 4">
    <name type="scientific">Carnegiea gigantea</name>
    <dbReference type="NCBI Taxonomy" id="171969"/>
    <lineage>
        <taxon>Eukaryota</taxon>
        <taxon>Viridiplantae</taxon>
        <taxon>Streptophyta</taxon>
        <taxon>Embryophyta</taxon>
        <taxon>Tracheophyta</taxon>
        <taxon>Spermatophyta</taxon>
        <taxon>Magnoliopsida</taxon>
        <taxon>eudicotyledons</taxon>
        <taxon>Gunneridae</taxon>
        <taxon>Pentapetalae</taxon>
        <taxon>Caryophyllales</taxon>
        <taxon>Cactineae</taxon>
        <taxon>Cactaceae</taxon>
        <taxon>Cactoideae</taxon>
        <taxon>Echinocereeae</taxon>
        <taxon>Carnegiea</taxon>
    </lineage>
</organism>
<protein>
    <recommendedName>
        <fullName evidence="5">Membrane protein of ER body-like protein</fullName>
    </recommendedName>
</protein>
<feature type="region of interest" description="Disordered" evidence="1">
    <location>
        <begin position="563"/>
        <end position="630"/>
    </location>
</feature>
<gene>
    <name evidence="3" type="ORF">Cgig2_020936</name>
</gene>
<name>A0A9Q1GU35_9CARY</name>
<feature type="compositionally biased region" description="Polar residues" evidence="1">
    <location>
        <begin position="721"/>
        <end position="735"/>
    </location>
</feature>
<evidence type="ECO:0008006" key="5">
    <source>
        <dbReference type="Google" id="ProtNLM"/>
    </source>
</evidence>
<keyword evidence="4" id="KW-1185">Reference proteome</keyword>
<evidence type="ECO:0000256" key="2">
    <source>
        <dbReference type="SAM" id="Phobius"/>
    </source>
</evidence>
<dbReference type="InterPro" id="IPR052843">
    <property type="entry name" value="ER_body_metal_sequester"/>
</dbReference>
<keyword evidence="2" id="KW-0472">Membrane</keyword>
<evidence type="ECO:0000313" key="3">
    <source>
        <dbReference type="EMBL" id="KAJ8425416.1"/>
    </source>
</evidence>
<keyword evidence="2" id="KW-1133">Transmembrane helix</keyword>
<feature type="region of interest" description="Disordered" evidence="1">
    <location>
        <begin position="1"/>
        <end position="98"/>
    </location>
</feature>
<proteinExistence type="predicted"/>
<keyword evidence="2" id="KW-0812">Transmembrane</keyword>
<feature type="compositionally biased region" description="Basic and acidic residues" evidence="1">
    <location>
        <begin position="500"/>
        <end position="510"/>
    </location>
</feature>
<feature type="compositionally biased region" description="Polar residues" evidence="1">
    <location>
        <begin position="590"/>
        <end position="600"/>
    </location>
</feature>
<dbReference type="Proteomes" id="UP001153076">
    <property type="component" value="Unassembled WGS sequence"/>
</dbReference>
<comment type="caution">
    <text evidence="3">The sequence shown here is derived from an EMBL/GenBank/DDBJ whole genome shotgun (WGS) entry which is preliminary data.</text>
</comment>
<feature type="compositionally biased region" description="Low complexity" evidence="1">
    <location>
        <begin position="34"/>
        <end position="47"/>
    </location>
</feature>
<feature type="transmembrane region" description="Helical" evidence="2">
    <location>
        <begin position="978"/>
        <end position="998"/>
    </location>
</feature>
<evidence type="ECO:0000313" key="4">
    <source>
        <dbReference type="Proteomes" id="UP001153076"/>
    </source>
</evidence>
<feature type="compositionally biased region" description="Basic residues" evidence="1">
    <location>
        <begin position="22"/>
        <end position="33"/>
    </location>
</feature>
<reference evidence="3" key="1">
    <citation type="submission" date="2022-04" db="EMBL/GenBank/DDBJ databases">
        <title>Carnegiea gigantea Genome sequencing and assembly v2.</title>
        <authorList>
            <person name="Copetti D."/>
            <person name="Sanderson M.J."/>
            <person name="Burquez A."/>
            <person name="Wojciechowski M.F."/>
        </authorList>
    </citation>
    <scope>NUCLEOTIDE SEQUENCE</scope>
    <source>
        <strain evidence="3">SGP5-SGP5p</strain>
        <tissue evidence="3">Aerial part</tissue>
    </source>
</reference>
<dbReference type="PANTHER" id="PTHR38937:SF2">
    <property type="entry name" value="MEMBRANE PROTEIN OF ER BODY-LIKE PROTEIN ISOFORM X1"/>
    <property type="match status" value="1"/>
</dbReference>
<feature type="transmembrane region" description="Helical" evidence="2">
    <location>
        <begin position="1010"/>
        <end position="1028"/>
    </location>
</feature>
<sequence>MEGRLQMRNGEEEEVMGMDLKTRRRSHHSHKLHTTSSRGSESSITSDSSDEDVLGVENNRSNGTSNGENSTILESGSPNEEAQAEAEPMFEGQKGENLEDPNRVADEIVVDFSGVSFSTNEGINGLSFHQNGDTIDYSLLESDAGSQEIMTNSSSLSKSPDTAVGLKDLESWLDESSNNLNFAATDAYSALEDTLHNARKNVENENVHVNLPKDPIPEIQEIDVEREMQNHKHVLTLNNSPKSVGNDNGYLNLYKGPLPEVEEFDVESVERMIQKQETHDFYCPNCNSCITKRVILKRRKRKIQEISPSEDVIYRHTPAPPAPQTSDEILKGNQENVSASVDKAADEPIYAITCLSCFSIFLPTQNGWLRRIFGRKPGVPVQLDASLTEKPVPSHGVPEGGKGSADANIDDGKGNVFPLWILNCCQPSREDKRPVRPGMPVATKQEPEPGHSDVLSEDNAGLGLQMPDTEPPLTPPDGTKGLEDKTKPHSPLPDETPSSLDRKSNAKPDTHTLQLIEPVISYPRPSDVPDGDKLLPPGNKPDSEDMFAPWFLKCCQPHRDGINRPHLAGKADTSSLPEPEPVHDAGVHASLTSKPTPSTQPDHDIQAPHEPEPPTTRPGDKPFSPATKPSSENEFALWFLNCCEPYRDGPHVPGKPGATLTSKPEPIHDAGVDASLTSTKPLMTLNRGISLSLSLSFYLHSVSCISISYSASLAKPEPTPGQDTLSPSKPISSITPGGGTTLSPTVIHVTSCDGSITPPSSRSQLSRSISLIAISCCNVDNSSPRKPTPPLTPDGAQTLPPELKPPRGPDDGAELTIPMPNQEPPKTSSPPTILGVIQPGGGPSHDLEAPLLDPSQEPPTPGDRAGVDIIKAIVYGGLLECITSLSVITSAAGGDATTLNIVALGLANVFGGLVLLFHNLRVLKHEHGTERYVQQLGRPGYFCLHATVAVISYLIFGLMAPIIYGFCFRKSDNKDYKLTTLAAASLVSITVLSTAKACVRSPPKAYIQTVFYYISVGFMVSGVGYVAGDFINMLLKKLGVFDSRSAPPEAGDMKAIWASY</sequence>
<feature type="transmembrane region" description="Helical" evidence="2">
    <location>
        <begin position="941"/>
        <end position="966"/>
    </location>
</feature>
<dbReference type="AlphaFoldDB" id="A0A9Q1GU35"/>
<feature type="region of interest" description="Disordered" evidence="1">
    <location>
        <begin position="780"/>
        <end position="862"/>
    </location>
</feature>
<feature type="region of interest" description="Disordered" evidence="1">
    <location>
        <begin position="386"/>
        <end position="410"/>
    </location>
</feature>